<organism evidence="1 2">
    <name type="scientific">Xylaria curta</name>
    <dbReference type="NCBI Taxonomy" id="42375"/>
    <lineage>
        <taxon>Eukaryota</taxon>
        <taxon>Fungi</taxon>
        <taxon>Dikarya</taxon>
        <taxon>Ascomycota</taxon>
        <taxon>Pezizomycotina</taxon>
        <taxon>Sordariomycetes</taxon>
        <taxon>Xylariomycetidae</taxon>
        <taxon>Xylariales</taxon>
        <taxon>Xylariaceae</taxon>
        <taxon>Xylaria</taxon>
    </lineage>
</organism>
<keyword evidence="2" id="KW-1185">Reference proteome</keyword>
<name>A0ACC1PBH5_9PEZI</name>
<accession>A0ACC1PBH5</accession>
<comment type="caution">
    <text evidence="1">The sequence shown here is derived from an EMBL/GenBank/DDBJ whole genome shotgun (WGS) entry which is preliminary data.</text>
</comment>
<evidence type="ECO:0000313" key="2">
    <source>
        <dbReference type="Proteomes" id="UP001143856"/>
    </source>
</evidence>
<gene>
    <name evidence="1" type="ORF">NUW58_g3324</name>
</gene>
<reference evidence="1" key="1">
    <citation type="submission" date="2022-10" db="EMBL/GenBank/DDBJ databases">
        <title>Genome Sequence of Xylaria curta.</title>
        <authorList>
            <person name="Buettner E."/>
        </authorList>
    </citation>
    <scope>NUCLEOTIDE SEQUENCE</scope>
    <source>
        <strain evidence="1">Babe10</strain>
    </source>
</reference>
<sequence>MFTSTMLRAGLALLTSTRLVAAQGLNLTLTFYPDKDNTCSDDGSKAISFSTGSQTFVQSCFNLDEIFANNSTGASGTPRQLVHTIGPYEQLGGPTGQDDGKVTWASRRVNIYNGDDCLQAVSPDNREEFLPWISWTCYSSEDDQCRTAPYNIKSFVIIPLDDDDKDGKCLDFAVGGDSARSLPHTFGALVTAIVVGFFFL</sequence>
<protein>
    <submittedName>
        <fullName evidence="1">Uncharacterized protein</fullName>
    </submittedName>
</protein>
<dbReference type="Proteomes" id="UP001143856">
    <property type="component" value="Unassembled WGS sequence"/>
</dbReference>
<evidence type="ECO:0000313" key="1">
    <source>
        <dbReference type="EMBL" id="KAJ2989721.1"/>
    </source>
</evidence>
<proteinExistence type="predicted"/>
<dbReference type="EMBL" id="JAPDGR010000499">
    <property type="protein sequence ID" value="KAJ2989721.1"/>
    <property type="molecule type" value="Genomic_DNA"/>
</dbReference>